<dbReference type="InterPro" id="IPR028081">
    <property type="entry name" value="Leu-bd"/>
</dbReference>
<dbReference type="Gene3D" id="3.40.50.2300">
    <property type="match status" value="2"/>
</dbReference>
<evidence type="ECO:0000256" key="3">
    <source>
        <dbReference type="SAM" id="SignalP"/>
    </source>
</evidence>
<dbReference type="Proteomes" id="UP000612893">
    <property type="component" value="Unassembled WGS sequence"/>
</dbReference>
<dbReference type="SUPFAM" id="SSF53822">
    <property type="entry name" value="Periplasmic binding protein-like I"/>
    <property type="match status" value="1"/>
</dbReference>
<evidence type="ECO:0000259" key="4">
    <source>
        <dbReference type="Pfam" id="PF13458"/>
    </source>
</evidence>
<reference evidence="5" key="1">
    <citation type="submission" date="2020-10" db="EMBL/GenBank/DDBJ databases">
        <title>Ca. Dormibacterota MAGs.</title>
        <authorList>
            <person name="Montgomery K."/>
        </authorList>
    </citation>
    <scope>NUCLEOTIDE SEQUENCE [LARGE SCALE GENOMIC DNA]</scope>
    <source>
        <strain evidence="5">SC8812_S17_10</strain>
    </source>
</reference>
<dbReference type="PANTHER" id="PTHR30483:SF6">
    <property type="entry name" value="PERIPLASMIC BINDING PROTEIN OF ABC TRANSPORTER FOR NATURAL AMINO ACIDS"/>
    <property type="match status" value="1"/>
</dbReference>
<dbReference type="AlphaFoldDB" id="A0A934K5M0"/>
<feature type="domain" description="Leucine-binding protein" evidence="4">
    <location>
        <begin position="41"/>
        <end position="389"/>
    </location>
</feature>
<dbReference type="PANTHER" id="PTHR30483">
    <property type="entry name" value="LEUCINE-SPECIFIC-BINDING PROTEIN"/>
    <property type="match status" value="1"/>
</dbReference>
<sequence>MVFPTVRKLVHSKIPALLSAVLLAAGCSSSTSTTSQSGDFTIGFALGLTGLIQPFDLPSMQTAQIAMDEINSKGGVLGRKLKAVSADTHSDVNQGANAGLSVMGKGAQMVVVSCDYDFGGPAASQAQAKGLVSFSVCAGSIKFGPQGVGDKAFTMGMAAAEEGSGIAEWAYNTKGFRSAFVMHQVYNAFNDESCSSFTNRWTQLAGAPSIVGKADFKDTDPSYDSQITAVRNASKAPDFIFLCSVSPGMPKMMRAIRSAGLQQPILENQSAGGDYWKSAIPDVSNVYYTDLFSINGDDPSSAINNLVRDWKTKNPQSVSVVDGHMPSGYGLIYIWSDAVKQAGSFDGAKVAKALEGFKDHQTPIGPWTYNAQFHINLTRQMRLNQIQNGKTTFVQQLRPQTLVLPSV</sequence>
<accession>A0A934K5M0</accession>
<name>A0A934K5M0_9BACT</name>
<organism evidence="5 6">
    <name type="scientific">Candidatus Nephthysia bennettiae</name>
    <dbReference type="NCBI Taxonomy" id="3127016"/>
    <lineage>
        <taxon>Bacteria</taxon>
        <taxon>Bacillati</taxon>
        <taxon>Candidatus Dormiibacterota</taxon>
        <taxon>Candidatus Dormibacteria</taxon>
        <taxon>Candidatus Dormibacterales</taxon>
        <taxon>Candidatus Dormibacteraceae</taxon>
        <taxon>Candidatus Nephthysia</taxon>
    </lineage>
</organism>
<comment type="similarity">
    <text evidence="1">Belongs to the leucine-binding protein family.</text>
</comment>
<proteinExistence type="inferred from homology"/>
<keyword evidence="6" id="KW-1185">Reference proteome</keyword>
<dbReference type="EMBL" id="JAEKNR010000024">
    <property type="protein sequence ID" value="MBJ7596821.1"/>
    <property type="molecule type" value="Genomic_DNA"/>
</dbReference>
<evidence type="ECO:0000313" key="6">
    <source>
        <dbReference type="Proteomes" id="UP000612893"/>
    </source>
</evidence>
<dbReference type="InterPro" id="IPR028082">
    <property type="entry name" value="Peripla_BP_I"/>
</dbReference>
<dbReference type="RefSeq" id="WP_338198653.1">
    <property type="nucleotide sequence ID" value="NZ_JAEKNR010000024.1"/>
</dbReference>
<dbReference type="InterPro" id="IPR051010">
    <property type="entry name" value="BCAA_transport"/>
</dbReference>
<gene>
    <name evidence="5" type="ORF">JF922_01865</name>
</gene>
<evidence type="ECO:0000313" key="5">
    <source>
        <dbReference type="EMBL" id="MBJ7596821.1"/>
    </source>
</evidence>
<feature type="signal peptide" evidence="3">
    <location>
        <begin position="1"/>
        <end position="24"/>
    </location>
</feature>
<comment type="caution">
    <text evidence="5">The sequence shown here is derived from an EMBL/GenBank/DDBJ whole genome shotgun (WGS) entry which is preliminary data.</text>
</comment>
<feature type="chain" id="PRO_5037871979" evidence="3">
    <location>
        <begin position="25"/>
        <end position="407"/>
    </location>
</feature>
<evidence type="ECO:0000256" key="1">
    <source>
        <dbReference type="ARBA" id="ARBA00010062"/>
    </source>
</evidence>
<dbReference type="Pfam" id="PF13458">
    <property type="entry name" value="Peripla_BP_6"/>
    <property type="match status" value="1"/>
</dbReference>
<dbReference type="PROSITE" id="PS51257">
    <property type="entry name" value="PROKAR_LIPOPROTEIN"/>
    <property type="match status" value="1"/>
</dbReference>
<evidence type="ECO:0000256" key="2">
    <source>
        <dbReference type="ARBA" id="ARBA00022729"/>
    </source>
</evidence>
<protein>
    <submittedName>
        <fullName evidence="5">ABC transporter substrate-binding protein</fullName>
    </submittedName>
</protein>
<keyword evidence="2 3" id="KW-0732">Signal</keyword>